<dbReference type="PANTHER" id="PTHR42788:SF17">
    <property type="entry name" value="ALIPHATIC SULFONATES IMPORT ATP-BINDING PROTEIN SSUB"/>
    <property type="match status" value="1"/>
</dbReference>
<dbReference type="SMART" id="SM00382">
    <property type="entry name" value="AAA"/>
    <property type="match status" value="1"/>
</dbReference>
<dbReference type="GO" id="GO:0005524">
    <property type="term" value="F:ATP binding"/>
    <property type="evidence" value="ECO:0007669"/>
    <property type="project" value="UniProtKB-KW"/>
</dbReference>
<evidence type="ECO:0000256" key="3">
    <source>
        <dbReference type="ARBA" id="ARBA00022475"/>
    </source>
</evidence>
<dbReference type="InterPro" id="IPR027417">
    <property type="entry name" value="P-loop_NTPase"/>
</dbReference>
<name>A0A1Q9B142_9HYPH</name>
<keyword evidence="4" id="KW-0547">Nucleotide-binding</keyword>
<evidence type="ECO:0000256" key="2">
    <source>
        <dbReference type="ARBA" id="ARBA00022448"/>
    </source>
</evidence>
<reference evidence="9 10" key="1">
    <citation type="submission" date="2016-09" db="EMBL/GenBank/DDBJ databases">
        <title>Rhizobium sp. nov., a novel species isolated from the rice rhizosphere.</title>
        <authorList>
            <person name="Zhao J."/>
            <person name="Zhang X."/>
        </authorList>
    </citation>
    <scope>NUCLEOTIDE SEQUENCE [LARGE SCALE GENOMIC DNA]</scope>
    <source>
        <strain evidence="9 10">1.7048</strain>
    </source>
</reference>
<keyword evidence="2" id="KW-0813">Transport</keyword>
<dbReference type="PANTHER" id="PTHR42788">
    <property type="entry name" value="TAURINE IMPORT ATP-BINDING PROTEIN-RELATED"/>
    <property type="match status" value="1"/>
</dbReference>
<comment type="caution">
    <text evidence="9">The sequence shown here is derived from an EMBL/GenBank/DDBJ whole genome shotgun (WGS) entry which is preliminary data.</text>
</comment>
<keyword evidence="6" id="KW-1278">Translocase</keyword>
<dbReference type="InterPro" id="IPR003593">
    <property type="entry name" value="AAA+_ATPase"/>
</dbReference>
<sequence>MPRETAPAARAATEPAAKTALSLRGVSRRFGEKEVLKGIDLDIPEGQFVAIIGKSGCGKSTLLRLIAGLDDPSSGKLTLGTDGHAHRTRIMFQEPRLLPWARVADNVAVGLTGLSKGAEARETALSLLAEVGLKDRADEWPAVLSGGQRQRVALARALAAKPYLLALDEPLGALDALTRIEMQALLERIWRQEGFTAVLVTHDVAEALALADRVIVIDKGAVSLDLAIALPRPRRHGSADVAALEGRILAALFDEQDA</sequence>
<dbReference type="AlphaFoldDB" id="A0A1Q9B142"/>
<protein>
    <submittedName>
        <fullName evidence="9">Aliphatic sulfonate ABC transporter ATP-binding protein</fullName>
    </submittedName>
</protein>
<evidence type="ECO:0000313" key="10">
    <source>
        <dbReference type="Proteomes" id="UP000186364"/>
    </source>
</evidence>
<gene>
    <name evidence="9" type="ORF">BJF93_08830</name>
</gene>
<dbReference type="Gene3D" id="3.40.50.300">
    <property type="entry name" value="P-loop containing nucleotide triphosphate hydrolases"/>
    <property type="match status" value="1"/>
</dbReference>
<evidence type="ECO:0000256" key="6">
    <source>
        <dbReference type="ARBA" id="ARBA00022967"/>
    </source>
</evidence>
<evidence type="ECO:0000256" key="1">
    <source>
        <dbReference type="ARBA" id="ARBA00005417"/>
    </source>
</evidence>
<evidence type="ECO:0000259" key="8">
    <source>
        <dbReference type="PROSITE" id="PS50893"/>
    </source>
</evidence>
<evidence type="ECO:0000256" key="4">
    <source>
        <dbReference type="ARBA" id="ARBA00022741"/>
    </source>
</evidence>
<dbReference type="EMBL" id="MKIP01000031">
    <property type="protein sequence ID" value="OLP61694.1"/>
    <property type="molecule type" value="Genomic_DNA"/>
</dbReference>
<feature type="domain" description="ABC transporter" evidence="8">
    <location>
        <begin position="21"/>
        <end position="244"/>
    </location>
</feature>
<organism evidence="9 10">
    <name type="scientific">Xaviernesmea oryzae</name>
    <dbReference type="NCBI Taxonomy" id="464029"/>
    <lineage>
        <taxon>Bacteria</taxon>
        <taxon>Pseudomonadati</taxon>
        <taxon>Pseudomonadota</taxon>
        <taxon>Alphaproteobacteria</taxon>
        <taxon>Hyphomicrobiales</taxon>
        <taxon>Rhizobiaceae</taxon>
        <taxon>Rhizobium/Agrobacterium group</taxon>
        <taxon>Xaviernesmea</taxon>
    </lineage>
</organism>
<evidence type="ECO:0000256" key="7">
    <source>
        <dbReference type="ARBA" id="ARBA00023136"/>
    </source>
</evidence>
<evidence type="ECO:0000256" key="5">
    <source>
        <dbReference type="ARBA" id="ARBA00022840"/>
    </source>
</evidence>
<accession>A0A1Q9B142</accession>
<dbReference type="Proteomes" id="UP000186364">
    <property type="component" value="Unassembled WGS sequence"/>
</dbReference>
<keyword evidence="3" id="KW-1003">Cell membrane</keyword>
<dbReference type="InterPro" id="IPR017871">
    <property type="entry name" value="ABC_transporter-like_CS"/>
</dbReference>
<dbReference type="GO" id="GO:0016887">
    <property type="term" value="F:ATP hydrolysis activity"/>
    <property type="evidence" value="ECO:0007669"/>
    <property type="project" value="InterPro"/>
</dbReference>
<keyword evidence="5 9" id="KW-0067">ATP-binding</keyword>
<dbReference type="PROSITE" id="PS00211">
    <property type="entry name" value="ABC_TRANSPORTER_1"/>
    <property type="match status" value="1"/>
</dbReference>
<keyword evidence="10" id="KW-1185">Reference proteome</keyword>
<proteinExistence type="inferred from homology"/>
<keyword evidence="7" id="KW-0472">Membrane</keyword>
<dbReference type="PROSITE" id="PS50893">
    <property type="entry name" value="ABC_TRANSPORTER_2"/>
    <property type="match status" value="1"/>
</dbReference>
<dbReference type="SUPFAM" id="SSF52540">
    <property type="entry name" value="P-loop containing nucleoside triphosphate hydrolases"/>
    <property type="match status" value="1"/>
</dbReference>
<dbReference type="InterPro" id="IPR003439">
    <property type="entry name" value="ABC_transporter-like_ATP-bd"/>
</dbReference>
<comment type="similarity">
    <text evidence="1">Belongs to the ABC transporter superfamily.</text>
</comment>
<dbReference type="Pfam" id="PF00005">
    <property type="entry name" value="ABC_tran"/>
    <property type="match status" value="1"/>
</dbReference>
<evidence type="ECO:0000313" key="9">
    <source>
        <dbReference type="EMBL" id="OLP61694.1"/>
    </source>
</evidence>
<dbReference type="InterPro" id="IPR050166">
    <property type="entry name" value="ABC_transporter_ATP-bind"/>
</dbReference>